<dbReference type="Proteomes" id="UP000197153">
    <property type="component" value="Chromosome 1"/>
</dbReference>
<dbReference type="InterPro" id="IPR052339">
    <property type="entry name" value="Fe-S_Maturation_MIP18"/>
</dbReference>
<dbReference type="InterPro" id="IPR034904">
    <property type="entry name" value="FSCA_dom_sf"/>
</dbReference>
<evidence type="ECO:0000313" key="3">
    <source>
        <dbReference type="Proteomes" id="UP000197153"/>
    </source>
</evidence>
<name>A0A248JNQ8_9PROT</name>
<evidence type="ECO:0000259" key="1">
    <source>
        <dbReference type="Pfam" id="PF01883"/>
    </source>
</evidence>
<proteinExistence type="predicted"/>
<dbReference type="RefSeq" id="WP_088871220.1">
    <property type="nucleotide sequence ID" value="NZ_CP022110.1"/>
</dbReference>
<accession>A0A248JNQ8</accession>
<dbReference type="InterPro" id="IPR002744">
    <property type="entry name" value="MIP18-like"/>
</dbReference>
<dbReference type="Gene3D" id="3.30.300.130">
    <property type="entry name" value="Fe-S cluster assembly (FSCA)"/>
    <property type="match status" value="1"/>
</dbReference>
<sequence>MRVFQEEPLLANVTADDGDPALTEAVFEALRTVRDPEIPVNLVDLGLIYRVRGRRDGLVHIDMTLTTPACPVATTLPGQVQNLVSLVPGVSVVLVDMVWDPPWTRDRMTESARLELGLV</sequence>
<feature type="domain" description="MIP18 family-like" evidence="1">
    <location>
        <begin position="24"/>
        <end position="95"/>
    </location>
</feature>
<dbReference type="AlphaFoldDB" id="A0A248JNQ8"/>
<dbReference type="KEGG" id="nao:Y958_05565"/>
<dbReference type="EMBL" id="CP022110">
    <property type="protein sequence ID" value="ASG20347.1"/>
    <property type="molecule type" value="Genomic_DNA"/>
</dbReference>
<keyword evidence="3" id="KW-1185">Reference proteome</keyword>
<organism evidence="2 3">
    <name type="scientific">Nitrospirillum viridazoti CBAmc</name>
    <dbReference type="NCBI Taxonomy" id="1441467"/>
    <lineage>
        <taxon>Bacteria</taxon>
        <taxon>Pseudomonadati</taxon>
        <taxon>Pseudomonadota</taxon>
        <taxon>Alphaproteobacteria</taxon>
        <taxon>Rhodospirillales</taxon>
        <taxon>Azospirillaceae</taxon>
        <taxon>Nitrospirillum</taxon>
        <taxon>Nitrospirillum viridazoti</taxon>
    </lineage>
</organism>
<protein>
    <submittedName>
        <fullName evidence="2">FeS assembly SUF system protein</fullName>
    </submittedName>
</protein>
<dbReference type="PANTHER" id="PTHR42831">
    <property type="entry name" value="FE-S PROTEIN MATURATION AUXILIARY FACTOR YITW"/>
    <property type="match status" value="1"/>
</dbReference>
<dbReference type="PANTHER" id="PTHR42831:SF1">
    <property type="entry name" value="FE-S PROTEIN MATURATION AUXILIARY FACTOR YITW"/>
    <property type="match status" value="1"/>
</dbReference>
<dbReference type="SUPFAM" id="SSF117916">
    <property type="entry name" value="Fe-S cluster assembly (FSCA) domain-like"/>
    <property type="match status" value="1"/>
</dbReference>
<reference evidence="2 3" key="1">
    <citation type="submission" date="2017-06" db="EMBL/GenBank/DDBJ databases">
        <title>Complete genome sequence of Nitrospirillum amazonense strain CBAmC, an endophytic nitrogen-fixing and plant growth-promoting bacterium, isolated from sugarcane.</title>
        <authorList>
            <person name="Schwab S."/>
            <person name="dos Santos Teixeira K.R."/>
            <person name="Simoes Araujo J.L."/>
            <person name="Soares Vidal M."/>
            <person name="Borges de Freitas H.R."/>
            <person name="Rivello Crivelaro A.L."/>
            <person name="Bueno de Camargo Nunes A."/>
            <person name="dos Santos C.M."/>
            <person name="Palmeira da Silva Rosa D."/>
            <person name="da Silva Padilha D."/>
            <person name="da Silva E."/>
            <person name="Araujo Terra L."/>
            <person name="Soares Mendes V."/>
            <person name="Farinelli L."/>
            <person name="Magalhaes Cruz L."/>
            <person name="Baldani J.I."/>
        </authorList>
    </citation>
    <scope>NUCLEOTIDE SEQUENCE [LARGE SCALE GENOMIC DNA]</scope>
    <source>
        <strain evidence="2 3">CBAmC</strain>
    </source>
</reference>
<gene>
    <name evidence="2" type="ORF">Y958_05565</name>
</gene>
<evidence type="ECO:0000313" key="2">
    <source>
        <dbReference type="EMBL" id="ASG20347.1"/>
    </source>
</evidence>
<dbReference type="Pfam" id="PF01883">
    <property type="entry name" value="FeS_assembly_P"/>
    <property type="match status" value="1"/>
</dbReference>